<comment type="caution">
    <text evidence="1">The sequence shown here is derived from an EMBL/GenBank/DDBJ whole genome shotgun (WGS) entry which is preliminary data.</text>
</comment>
<keyword evidence="2" id="KW-1185">Reference proteome</keyword>
<dbReference type="AlphaFoldDB" id="A0A0F5K2R3"/>
<dbReference type="PATRIC" id="fig|28092.6.peg.1364"/>
<dbReference type="RefSeq" id="WP_046152396.1">
    <property type="nucleotide sequence ID" value="NZ_CADFGU010000008.1"/>
</dbReference>
<evidence type="ECO:0008006" key="3">
    <source>
        <dbReference type="Google" id="ProtNLM"/>
    </source>
</evidence>
<proteinExistence type="predicted"/>
<dbReference type="Proteomes" id="UP000033618">
    <property type="component" value="Unassembled WGS sequence"/>
</dbReference>
<gene>
    <name evidence="1" type="ORF">WM40_05725</name>
</gene>
<dbReference type="EMBL" id="LAQU01000004">
    <property type="protein sequence ID" value="KKB64416.1"/>
    <property type="molecule type" value="Genomic_DNA"/>
</dbReference>
<dbReference type="InterPro" id="IPR016181">
    <property type="entry name" value="Acyl_CoA_acyltransferase"/>
</dbReference>
<protein>
    <recommendedName>
        <fullName evidence="3">N-acetyltransferase domain-containing protein</fullName>
    </recommendedName>
</protein>
<evidence type="ECO:0000313" key="2">
    <source>
        <dbReference type="Proteomes" id="UP000033618"/>
    </source>
</evidence>
<name>A0A0F5K2R3_9BURK</name>
<accession>A0A0F5K2R3</accession>
<reference evidence="1 2" key="1">
    <citation type="submission" date="2015-03" db="EMBL/GenBank/DDBJ databases">
        <title>Draft Genome Sequence of Burkholderia andropogonis type strain ICMP2807, isolated from Sorghum bicolor.</title>
        <authorList>
            <person name="Lopes-Santos L."/>
            <person name="Castro D.B."/>
            <person name="Ottoboni L.M."/>
            <person name="Park D."/>
            <person name="Weirc B.S."/>
            <person name="Destefano S.A."/>
        </authorList>
    </citation>
    <scope>NUCLEOTIDE SEQUENCE [LARGE SCALE GENOMIC DNA]</scope>
    <source>
        <strain evidence="1 2">ICMP2807</strain>
    </source>
</reference>
<evidence type="ECO:0000313" key="1">
    <source>
        <dbReference type="EMBL" id="KKB64416.1"/>
    </source>
</evidence>
<dbReference type="OrthoDB" id="8984553at2"/>
<dbReference type="STRING" id="28092.WM40_05725"/>
<sequence>MKIRQALPNDNSRILEFQARHAMQGSLPMRFDRSPDYFALPRCHSPRHEVWCAEDGQGTLKGIASLVVRDGYLGGVSMPVAYLGDLRLMPDRQLSREWMTMVRNRLAALRNEAGVEYAYCCMIRDNRLAVQSLLQSRRVDRLHFSHWRGYKNVSIYGRRVLRNTSRLPAGVRIVEAQTHHADLLRSFLDAQSRLQPFGCVFTEQEFARRLDIWPAFGIHSFLLAFDARDQLVGCVAPWDAAAIKQIVLEQLPASLRAVRAVFNSLSPLLRRPRIPAPGAPLSDVYLTHLQVRGRDPAIFAALIDTAWSRLRHRHSLMQFCLYDGDPLWKAMGGYRYAGTPMDLYTLPTGDTDSNMPAYIPAANTIPGFEIYLV</sequence>
<organism evidence="1 2">
    <name type="scientific">Robbsia andropogonis</name>
    <dbReference type="NCBI Taxonomy" id="28092"/>
    <lineage>
        <taxon>Bacteria</taxon>
        <taxon>Pseudomonadati</taxon>
        <taxon>Pseudomonadota</taxon>
        <taxon>Betaproteobacteria</taxon>
        <taxon>Burkholderiales</taxon>
        <taxon>Burkholderiaceae</taxon>
        <taxon>Robbsia</taxon>
    </lineage>
</organism>
<dbReference type="SUPFAM" id="SSF55729">
    <property type="entry name" value="Acyl-CoA N-acyltransferases (Nat)"/>
    <property type="match status" value="1"/>
</dbReference>